<feature type="compositionally biased region" description="Polar residues" evidence="1">
    <location>
        <begin position="13"/>
        <end position="32"/>
    </location>
</feature>
<name>A0A9N9PNG5_9HELO</name>
<organism evidence="2 3">
    <name type="scientific">Hymenoscyphus fraxineus</name>
    <dbReference type="NCBI Taxonomy" id="746836"/>
    <lineage>
        <taxon>Eukaryota</taxon>
        <taxon>Fungi</taxon>
        <taxon>Dikarya</taxon>
        <taxon>Ascomycota</taxon>
        <taxon>Pezizomycotina</taxon>
        <taxon>Leotiomycetes</taxon>
        <taxon>Helotiales</taxon>
        <taxon>Helotiaceae</taxon>
        <taxon>Hymenoscyphus</taxon>
    </lineage>
</organism>
<sequence length="542" mass="60152">MSQTLPPAKFKRTTSSPPFPQDNTTMDKSTYTPHDCYCEYQDRVQAQERAVKPSLLNFDPLSQLPPWLVHPERLSNDAIYYANSSPWYQIQLRNARRDPNSPIYSQLSSPTFRSEGEEEHEESECVAKEGVQSFNVEDGGGCENEAEIKNGEEDRNVESDEEWQHESLYDSGSTIKAHQEAGSRLATSLELLNLSRKTDEKPHTKSPGAKKKKEKNAENGNPRYESWNPGAQEGKLRKRQDDETLPYEKVRRSRRSTFTPIQRLSKSQEEIAEGKRGEEKKVPGTLPAENRLSNSYGSDQKTFMFHLEHAGRGKEPIVGTFSNRESEIRVLGLRADSLVYRDLNFEIDLVERLTDSKLSMGWEHSRLLSLLLILPTSMPRDNQSSSSSSKVSSWKALFSCGLWTPALELILLSIALRRSSSIRANSSALFKSSSSWILFRSASSSALFSGSNVAGSTPLLIKISILASAPLLIISSEGHGTNGASPGAFKYCVHSVGKAVWEGGSVDCAATAEFSPNDGVPVICESTPFKGATGVEFPFVWD</sequence>
<feature type="compositionally biased region" description="Polar residues" evidence="1">
    <location>
        <begin position="102"/>
        <end position="112"/>
    </location>
</feature>
<dbReference type="EMBL" id="CAJVRL010000103">
    <property type="protein sequence ID" value="CAG8960799.1"/>
    <property type="molecule type" value="Genomic_DNA"/>
</dbReference>
<feature type="compositionally biased region" description="Basic and acidic residues" evidence="1">
    <location>
        <begin position="146"/>
        <end position="168"/>
    </location>
</feature>
<feature type="compositionally biased region" description="Basic and acidic residues" evidence="1">
    <location>
        <begin position="239"/>
        <end position="250"/>
    </location>
</feature>
<protein>
    <submittedName>
        <fullName evidence="2">Uncharacterized protein</fullName>
    </submittedName>
</protein>
<feature type="region of interest" description="Disordered" evidence="1">
    <location>
        <begin position="98"/>
        <end position="168"/>
    </location>
</feature>
<proteinExistence type="predicted"/>
<evidence type="ECO:0000313" key="2">
    <source>
        <dbReference type="EMBL" id="CAG8960799.1"/>
    </source>
</evidence>
<gene>
    <name evidence="2" type="ORF">HYFRA_00002336</name>
</gene>
<dbReference type="AlphaFoldDB" id="A0A9N9PNG5"/>
<evidence type="ECO:0000256" key="1">
    <source>
        <dbReference type="SAM" id="MobiDB-lite"/>
    </source>
</evidence>
<keyword evidence="3" id="KW-1185">Reference proteome</keyword>
<dbReference type="OrthoDB" id="10428738at2759"/>
<reference evidence="2" key="1">
    <citation type="submission" date="2021-07" db="EMBL/GenBank/DDBJ databases">
        <authorList>
            <person name="Durling M."/>
        </authorList>
    </citation>
    <scope>NUCLEOTIDE SEQUENCE</scope>
</reference>
<feature type="compositionally biased region" description="Polar residues" evidence="1">
    <location>
        <begin position="256"/>
        <end position="265"/>
    </location>
</feature>
<evidence type="ECO:0000313" key="3">
    <source>
        <dbReference type="Proteomes" id="UP000696280"/>
    </source>
</evidence>
<accession>A0A9N9PNG5</accession>
<comment type="caution">
    <text evidence="2">The sequence shown here is derived from an EMBL/GenBank/DDBJ whole genome shotgun (WGS) entry which is preliminary data.</text>
</comment>
<feature type="region of interest" description="Disordered" evidence="1">
    <location>
        <begin position="1"/>
        <end position="32"/>
    </location>
</feature>
<feature type="region of interest" description="Disordered" evidence="1">
    <location>
        <begin position="193"/>
        <end position="295"/>
    </location>
</feature>
<dbReference type="Proteomes" id="UP000696280">
    <property type="component" value="Unassembled WGS sequence"/>
</dbReference>
<feature type="compositionally biased region" description="Basic and acidic residues" evidence="1">
    <location>
        <begin position="266"/>
        <end position="282"/>
    </location>
</feature>